<evidence type="ECO:0000256" key="1">
    <source>
        <dbReference type="ARBA" id="ARBA00022490"/>
    </source>
</evidence>
<dbReference type="GO" id="GO:0006109">
    <property type="term" value="P:regulation of carbohydrate metabolic process"/>
    <property type="evidence" value="ECO:0007669"/>
    <property type="project" value="InterPro"/>
</dbReference>
<dbReference type="PANTHER" id="PTHR34984:SF1">
    <property type="entry name" value="CARBON STORAGE REGULATOR"/>
    <property type="match status" value="1"/>
</dbReference>
<proteinExistence type="inferred from homology"/>
<dbReference type="HAMAP" id="MF_00167">
    <property type="entry name" value="CsrA"/>
    <property type="match status" value="1"/>
</dbReference>
<evidence type="ECO:0000313" key="5">
    <source>
        <dbReference type="EMBL" id="SVB50421.1"/>
    </source>
</evidence>
<accession>A0A382EKD9</accession>
<dbReference type="NCBIfam" id="TIGR00202">
    <property type="entry name" value="csrA"/>
    <property type="match status" value="1"/>
</dbReference>
<dbReference type="AlphaFoldDB" id="A0A382EKD9"/>
<organism evidence="5">
    <name type="scientific">marine metagenome</name>
    <dbReference type="NCBI Taxonomy" id="408172"/>
    <lineage>
        <taxon>unclassified sequences</taxon>
        <taxon>metagenomes</taxon>
        <taxon>ecological metagenomes</taxon>
    </lineage>
</organism>
<keyword evidence="3" id="KW-0810">Translation regulation</keyword>
<dbReference type="SUPFAM" id="SSF117130">
    <property type="entry name" value="CsrA-like"/>
    <property type="match status" value="1"/>
</dbReference>
<dbReference type="GO" id="GO:0006402">
    <property type="term" value="P:mRNA catabolic process"/>
    <property type="evidence" value="ECO:0007669"/>
    <property type="project" value="InterPro"/>
</dbReference>
<sequence length="72" mass="8048">MLVLSRKTNESIIIDGNVTVSVLRVDNDNVRIGVEAPLEIPVMRKEIYEEIKSNNEQAAGSAKQRVKQLVNN</sequence>
<dbReference type="Pfam" id="PF02599">
    <property type="entry name" value="CsrA"/>
    <property type="match status" value="1"/>
</dbReference>
<protein>
    <recommendedName>
        <fullName evidence="6">Carbon storage regulator</fullName>
    </recommendedName>
</protein>
<dbReference type="EMBL" id="UINC01044665">
    <property type="protein sequence ID" value="SVB50421.1"/>
    <property type="molecule type" value="Genomic_DNA"/>
</dbReference>
<gene>
    <name evidence="5" type="ORF">METZ01_LOCUS203275</name>
</gene>
<dbReference type="PANTHER" id="PTHR34984">
    <property type="entry name" value="CARBON STORAGE REGULATOR"/>
    <property type="match status" value="1"/>
</dbReference>
<evidence type="ECO:0000256" key="3">
    <source>
        <dbReference type="ARBA" id="ARBA00022845"/>
    </source>
</evidence>
<dbReference type="Gene3D" id="2.60.40.4380">
    <property type="entry name" value="Translational regulator CsrA"/>
    <property type="match status" value="1"/>
</dbReference>
<evidence type="ECO:0000256" key="2">
    <source>
        <dbReference type="ARBA" id="ARBA00022491"/>
    </source>
</evidence>
<dbReference type="InterPro" id="IPR003751">
    <property type="entry name" value="CsrA"/>
</dbReference>
<keyword evidence="1" id="KW-0963">Cytoplasm</keyword>
<dbReference type="InterPro" id="IPR036107">
    <property type="entry name" value="CsrA_sf"/>
</dbReference>
<dbReference type="FunFam" id="2.60.40.4380:FF:000002">
    <property type="entry name" value="Translational regulator CsrA"/>
    <property type="match status" value="1"/>
</dbReference>
<evidence type="ECO:0000256" key="4">
    <source>
        <dbReference type="ARBA" id="ARBA00022884"/>
    </source>
</evidence>
<dbReference type="GO" id="GO:0045947">
    <property type="term" value="P:negative regulation of translational initiation"/>
    <property type="evidence" value="ECO:0007669"/>
    <property type="project" value="TreeGrafter"/>
</dbReference>
<dbReference type="GO" id="GO:0048027">
    <property type="term" value="F:mRNA 5'-UTR binding"/>
    <property type="evidence" value="ECO:0007669"/>
    <property type="project" value="TreeGrafter"/>
</dbReference>
<keyword evidence="4" id="KW-0694">RNA-binding</keyword>
<evidence type="ECO:0008006" key="6">
    <source>
        <dbReference type="Google" id="ProtNLM"/>
    </source>
</evidence>
<keyword evidence="2" id="KW-0678">Repressor</keyword>
<dbReference type="NCBIfam" id="NF002469">
    <property type="entry name" value="PRK01712.1"/>
    <property type="match status" value="1"/>
</dbReference>
<dbReference type="GO" id="GO:0005829">
    <property type="term" value="C:cytosol"/>
    <property type="evidence" value="ECO:0007669"/>
    <property type="project" value="TreeGrafter"/>
</dbReference>
<name>A0A382EKD9_9ZZZZ</name>
<reference evidence="5" key="1">
    <citation type="submission" date="2018-05" db="EMBL/GenBank/DDBJ databases">
        <authorList>
            <person name="Lanie J.A."/>
            <person name="Ng W.-L."/>
            <person name="Kazmierczak K.M."/>
            <person name="Andrzejewski T.M."/>
            <person name="Davidsen T.M."/>
            <person name="Wayne K.J."/>
            <person name="Tettelin H."/>
            <person name="Glass J.I."/>
            <person name="Rusch D."/>
            <person name="Podicherti R."/>
            <person name="Tsui H.-C.T."/>
            <person name="Winkler M.E."/>
        </authorList>
    </citation>
    <scope>NUCLEOTIDE SEQUENCE</scope>
</reference>